<feature type="binding site" evidence="13">
    <location>
        <position position="295"/>
    </location>
    <ligand>
        <name>S-adenosyl-L-methionine</name>
        <dbReference type="ChEBI" id="CHEBI:59789"/>
    </ligand>
</feature>
<keyword evidence="7 13" id="KW-0808">Transferase</keyword>
<dbReference type="STRING" id="57664.SAMN05661003_103213"/>
<comment type="similarity">
    <text evidence="13">Belongs to the class I-like SAM-binding methyltransferase superfamily. RsmB/NOP family.</text>
</comment>
<feature type="binding site" evidence="13">
    <location>
        <begin position="271"/>
        <end position="277"/>
    </location>
    <ligand>
        <name>S-adenosyl-L-methionine</name>
        <dbReference type="ChEBI" id="CHEBI:59789"/>
    </ligand>
</feature>
<dbReference type="InterPro" id="IPR054728">
    <property type="entry name" value="RsmB-like_ferredoxin"/>
</dbReference>
<evidence type="ECO:0000259" key="14">
    <source>
        <dbReference type="PROSITE" id="PS51686"/>
    </source>
</evidence>
<evidence type="ECO:0000256" key="8">
    <source>
        <dbReference type="ARBA" id="ARBA00022691"/>
    </source>
</evidence>
<dbReference type="NCBIfam" id="TIGR00563">
    <property type="entry name" value="rsmB"/>
    <property type="match status" value="1"/>
</dbReference>
<evidence type="ECO:0000256" key="11">
    <source>
        <dbReference type="ARBA" id="ARBA00031088"/>
    </source>
</evidence>
<evidence type="ECO:0000256" key="4">
    <source>
        <dbReference type="ARBA" id="ARBA00022490"/>
    </source>
</evidence>
<dbReference type="Pfam" id="PF01029">
    <property type="entry name" value="NusB"/>
    <property type="match status" value="1"/>
</dbReference>
<feature type="active site" description="Nucleophile" evidence="13">
    <location>
        <position position="394"/>
    </location>
</feature>
<dbReference type="InterPro" id="IPR049560">
    <property type="entry name" value="MeTrfase_RsmB-F_NOP2_cat"/>
</dbReference>
<evidence type="ECO:0000256" key="10">
    <source>
        <dbReference type="ARBA" id="ARBA00030399"/>
    </source>
</evidence>
<dbReference type="PROSITE" id="PS51686">
    <property type="entry name" value="SAM_MT_RSMB_NOP"/>
    <property type="match status" value="1"/>
</dbReference>
<keyword evidence="6 13" id="KW-0489">Methyltransferase</keyword>
<evidence type="ECO:0000256" key="2">
    <source>
        <dbReference type="ARBA" id="ARBA00004496"/>
    </source>
</evidence>
<accession>A0A1G7A348</accession>
<comment type="function">
    <text evidence="1">Specifically methylates the cytosine at position 967 (m5C967) of 16S rRNA.</text>
</comment>
<dbReference type="Gene3D" id="1.10.940.10">
    <property type="entry name" value="NusB-like"/>
    <property type="match status" value="1"/>
</dbReference>
<dbReference type="InterPro" id="IPR029063">
    <property type="entry name" value="SAM-dependent_MTases_sf"/>
</dbReference>
<comment type="subcellular location">
    <subcellularLocation>
        <location evidence="2">Cytoplasm</location>
    </subcellularLocation>
</comment>
<keyword evidence="4" id="KW-0963">Cytoplasm</keyword>
<dbReference type="PRINTS" id="PR02008">
    <property type="entry name" value="RCMTFAMILY"/>
</dbReference>
<evidence type="ECO:0000256" key="12">
    <source>
        <dbReference type="ARBA" id="ARBA00047283"/>
    </source>
</evidence>
<comment type="catalytic activity">
    <reaction evidence="12">
        <text>cytidine(967) in 16S rRNA + S-adenosyl-L-methionine = 5-methylcytidine(967) in 16S rRNA + S-adenosyl-L-homocysteine + H(+)</text>
        <dbReference type="Rhea" id="RHEA:42748"/>
        <dbReference type="Rhea" id="RHEA-COMP:10219"/>
        <dbReference type="Rhea" id="RHEA-COMP:10220"/>
        <dbReference type="ChEBI" id="CHEBI:15378"/>
        <dbReference type="ChEBI" id="CHEBI:57856"/>
        <dbReference type="ChEBI" id="CHEBI:59789"/>
        <dbReference type="ChEBI" id="CHEBI:74483"/>
        <dbReference type="ChEBI" id="CHEBI:82748"/>
        <dbReference type="EC" id="2.1.1.176"/>
    </reaction>
</comment>
<proteinExistence type="inferred from homology"/>
<dbReference type="FunFam" id="3.40.50.150:FF:000257">
    <property type="entry name" value="16S rRNA methyltransferase"/>
    <property type="match status" value="1"/>
</dbReference>
<dbReference type="AlphaFoldDB" id="A0A1G7A348"/>
<sequence>MVVDSLPPANDTDCRLLAYQVLRRVAAGGYADLTLDAALRRSALASRDRALATELVYGSLRRRASLDYALAPCCRQPLATLEPAVLDLLRLGAYQLLFLDRVPAHAAIHSSVELTRQLRLQRAAGLVNAVLRALQRRQPQLRWPTAEEDPLGWLTATLSLPDWLAQRWWNQYGLQPAGRLAACLLLPAPLTLRVNRLQTTPAQLLAQLAEAGYAAEACRYAVDGIRLLQPVTDLTALPGFASGAFQPQDEASQLIAPLLQPQAGQRLLDVCAAPGGKTCHLAALTHNQADILAVDLHAHRLRKLEQGARRLGCQRVQTLCLDMRLSDACLPDAAFDGVLVDAPCSGLGVLRRNAELRWRRQPDDIADLAQLQQQILQQAARRVAPGGRLLYSLCTTTPEESDAQVAEFLRRQPDFELEPLQDRLPPELLDAQGCLRTCPSVHDGMDGFFAACLRRR</sequence>
<feature type="domain" description="SAM-dependent MTase RsmB/NOP-type" evidence="14">
    <location>
        <begin position="180"/>
        <end position="456"/>
    </location>
</feature>
<evidence type="ECO:0000256" key="9">
    <source>
        <dbReference type="ARBA" id="ARBA00022884"/>
    </source>
</evidence>
<dbReference type="EC" id="2.1.1.176" evidence="3"/>
<dbReference type="Pfam" id="PF01189">
    <property type="entry name" value="Methyltr_RsmB-F"/>
    <property type="match status" value="1"/>
</dbReference>
<evidence type="ECO:0000256" key="6">
    <source>
        <dbReference type="ARBA" id="ARBA00022603"/>
    </source>
</evidence>
<dbReference type="CDD" id="cd02440">
    <property type="entry name" value="AdoMet_MTases"/>
    <property type="match status" value="1"/>
</dbReference>
<dbReference type="Proteomes" id="UP000243205">
    <property type="component" value="Unassembled WGS sequence"/>
</dbReference>
<organism evidence="15 16">
    <name type="scientific">Desulfuromonas thiophila</name>
    <dbReference type="NCBI Taxonomy" id="57664"/>
    <lineage>
        <taxon>Bacteria</taxon>
        <taxon>Pseudomonadati</taxon>
        <taxon>Thermodesulfobacteriota</taxon>
        <taxon>Desulfuromonadia</taxon>
        <taxon>Desulfuromonadales</taxon>
        <taxon>Desulfuromonadaceae</taxon>
        <taxon>Desulfuromonas</taxon>
    </lineage>
</organism>
<reference evidence="16" key="1">
    <citation type="submission" date="2016-10" db="EMBL/GenBank/DDBJ databases">
        <authorList>
            <person name="Varghese N."/>
            <person name="Submissions S."/>
        </authorList>
    </citation>
    <scope>NUCLEOTIDE SEQUENCE [LARGE SCALE GENOMIC DNA]</scope>
    <source>
        <strain evidence="16">DSM 8987</strain>
    </source>
</reference>
<dbReference type="InterPro" id="IPR004573">
    <property type="entry name" value="rRNA_ssu_MeTfrase_B"/>
</dbReference>
<dbReference type="OrthoDB" id="9810297at2"/>
<dbReference type="InterPro" id="IPR001678">
    <property type="entry name" value="MeTrfase_RsmB-F_NOP2_dom"/>
</dbReference>
<dbReference type="Gene3D" id="3.40.50.150">
    <property type="entry name" value="Vaccinia Virus protein VP39"/>
    <property type="match status" value="1"/>
</dbReference>
<dbReference type="GO" id="GO:0003723">
    <property type="term" value="F:RNA binding"/>
    <property type="evidence" value="ECO:0007669"/>
    <property type="project" value="UniProtKB-UniRule"/>
</dbReference>
<dbReference type="Gene3D" id="3.30.70.1170">
    <property type="entry name" value="Sun protein, domain 3"/>
    <property type="match status" value="1"/>
</dbReference>
<feature type="binding site" evidence="13">
    <location>
        <position position="322"/>
    </location>
    <ligand>
        <name>S-adenosyl-L-methionine</name>
        <dbReference type="ChEBI" id="CHEBI:59789"/>
    </ligand>
</feature>
<dbReference type="GO" id="GO:0006355">
    <property type="term" value="P:regulation of DNA-templated transcription"/>
    <property type="evidence" value="ECO:0007669"/>
    <property type="project" value="InterPro"/>
</dbReference>
<evidence type="ECO:0000313" key="16">
    <source>
        <dbReference type="Proteomes" id="UP000243205"/>
    </source>
</evidence>
<dbReference type="SUPFAM" id="SSF53335">
    <property type="entry name" value="S-adenosyl-L-methionine-dependent methyltransferases"/>
    <property type="match status" value="1"/>
</dbReference>
<dbReference type="Pfam" id="PF22458">
    <property type="entry name" value="RsmF-B_ferredox"/>
    <property type="match status" value="1"/>
</dbReference>
<dbReference type="SUPFAM" id="SSF48013">
    <property type="entry name" value="NusB-like"/>
    <property type="match status" value="1"/>
</dbReference>
<evidence type="ECO:0000256" key="3">
    <source>
        <dbReference type="ARBA" id="ARBA00012140"/>
    </source>
</evidence>
<evidence type="ECO:0000256" key="13">
    <source>
        <dbReference type="PROSITE-ProRule" id="PRU01023"/>
    </source>
</evidence>
<dbReference type="RefSeq" id="WP_092076859.1">
    <property type="nucleotide sequence ID" value="NZ_FNAQ01000003.1"/>
</dbReference>
<dbReference type="GO" id="GO:0005737">
    <property type="term" value="C:cytoplasm"/>
    <property type="evidence" value="ECO:0007669"/>
    <property type="project" value="UniProtKB-SubCell"/>
</dbReference>
<gene>
    <name evidence="15" type="ORF">SAMN05661003_103213</name>
</gene>
<dbReference type="EMBL" id="FNAQ01000003">
    <property type="protein sequence ID" value="SDE08326.1"/>
    <property type="molecule type" value="Genomic_DNA"/>
</dbReference>
<dbReference type="InterPro" id="IPR023267">
    <property type="entry name" value="RCMT"/>
</dbReference>
<dbReference type="InterPro" id="IPR035926">
    <property type="entry name" value="NusB-like_sf"/>
</dbReference>
<dbReference type="InterPro" id="IPR006027">
    <property type="entry name" value="NusB_RsmB_TIM44"/>
</dbReference>
<keyword evidence="16" id="KW-1185">Reference proteome</keyword>
<name>A0A1G7A348_9BACT</name>
<evidence type="ECO:0000256" key="7">
    <source>
        <dbReference type="ARBA" id="ARBA00022679"/>
    </source>
</evidence>
<feature type="binding site" evidence="13">
    <location>
        <position position="341"/>
    </location>
    <ligand>
        <name>S-adenosyl-L-methionine</name>
        <dbReference type="ChEBI" id="CHEBI:59789"/>
    </ligand>
</feature>
<keyword evidence="5" id="KW-0698">rRNA processing</keyword>
<evidence type="ECO:0000256" key="1">
    <source>
        <dbReference type="ARBA" id="ARBA00002724"/>
    </source>
</evidence>
<dbReference type="PANTHER" id="PTHR22807:SF53">
    <property type="entry name" value="RIBOSOMAL RNA SMALL SUBUNIT METHYLTRANSFERASE B-RELATED"/>
    <property type="match status" value="1"/>
</dbReference>
<dbReference type="NCBIfam" id="NF011494">
    <property type="entry name" value="PRK14902.1"/>
    <property type="match status" value="1"/>
</dbReference>
<evidence type="ECO:0000256" key="5">
    <source>
        <dbReference type="ARBA" id="ARBA00022552"/>
    </source>
</evidence>
<protein>
    <recommendedName>
        <fullName evidence="3">16S rRNA (cytosine(967)-C(5))-methyltransferase</fullName>
        <ecNumber evidence="3">2.1.1.176</ecNumber>
    </recommendedName>
    <alternativeName>
        <fullName evidence="10">16S rRNA m5C967 methyltransferase</fullName>
    </alternativeName>
    <alternativeName>
        <fullName evidence="11">rRNA (cytosine-C(5)-)-methyltransferase RsmB</fullName>
    </alternativeName>
</protein>
<dbReference type="PANTHER" id="PTHR22807">
    <property type="entry name" value="NOP2 YEAST -RELATED NOL1/NOP2/FMU SUN DOMAIN-CONTAINING"/>
    <property type="match status" value="1"/>
</dbReference>
<keyword evidence="8 13" id="KW-0949">S-adenosyl-L-methionine</keyword>
<evidence type="ECO:0000313" key="15">
    <source>
        <dbReference type="EMBL" id="SDE08326.1"/>
    </source>
</evidence>
<keyword evidence="9 13" id="KW-0694">RNA-binding</keyword>
<dbReference type="GO" id="GO:0008649">
    <property type="term" value="F:rRNA methyltransferase activity"/>
    <property type="evidence" value="ECO:0007669"/>
    <property type="project" value="InterPro"/>
</dbReference>